<keyword evidence="4" id="KW-1185">Reference proteome</keyword>
<dbReference type="PANTHER" id="PTHR30545">
    <property type="entry name" value="SUGAR FERMENTATION STIMULATION PROTEIN A"/>
    <property type="match status" value="1"/>
</dbReference>
<reference evidence="3 4" key="1">
    <citation type="submission" date="2020-10" db="EMBL/GenBank/DDBJ databases">
        <title>Thermofilum lucidum 3507LT sp. nov. a novel member of Thermofilaceae family isolated from Chile hot spring, and proposal of description order Thermofilales.</title>
        <authorList>
            <person name="Zayulina K.S."/>
            <person name="Elcheninov A.G."/>
            <person name="Toshchakov S.V."/>
            <person name="Kublanov I.V."/>
        </authorList>
    </citation>
    <scope>NUCLEOTIDE SEQUENCE [LARGE SCALE GENOMIC DNA]</scope>
    <source>
        <strain evidence="3 4">3507LT</strain>
    </source>
</reference>
<dbReference type="InParanoid" id="A0A7L9FG15"/>
<sequence length="230" mass="25516">MELLKLDRPEACTIVERLNRFVVEVRVGGKLSLARITNTGRLRDYLVAGRVGYCLPNRGKTNYRLVAVEDLAGAALIDTDLQMKSFEAALRAGALRWAPCEIISRSPRVGSSRLDYLLRCRGTNKYVELKSAVLRDGDFAMYPDCPTLRGRRHISELIGLAEKGIKAMIVFVAALPGVRAFKPYREGDPEVSVLLGKAVELGVEVRAFSIHYDPDASVVVLDREELEVVI</sequence>
<dbReference type="PANTHER" id="PTHR30545:SF2">
    <property type="entry name" value="SUGAR FERMENTATION STIMULATION PROTEIN A"/>
    <property type="match status" value="1"/>
</dbReference>
<dbReference type="AlphaFoldDB" id="A0A7L9FG15"/>
<dbReference type="GeneID" id="59149775"/>
<dbReference type="KEGG" id="thel:IG193_07725"/>
<dbReference type="RefSeq" id="WP_192818609.1">
    <property type="nucleotide sequence ID" value="NZ_CP062310.1"/>
</dbReference>
<dbReference type="EMBL" id="CP062310">
    <property type="protein sequence ID" value="QOJ78637.1"/>
    <property type="molecule type" value="Genomic_DNA"/>
</dbReference>
<evidence type="ECO:0000259" key="2">
    <source>
        <dbReference type="Pfam" id="PF17746"/>
    </source>
</evidence>
<dbReference type="InterPro" id="IPR041465">
    <property type="entry name" value="SfsA_N"/>
</dbReference>
<dbReference type="CDD" id="cd22358">
    <property type="entry name" value="SfsA-like_archaeal"/>
    <property type="match status" value="1"/>
</dbReference>
<dbReference type="InterPro" id="IPR040452">
    <property type="entry name" value="SfsA_C"/>
</dbReference>
<feature type="domain" description="Sugar fermentation stimulation protein C-terminal" evidence="1">
    <location>
        <begin position="82"/>
        <end position="215"/>
    </location>
</feature>
<dbReference type="GO" id="GO:0003677">
    <property type="term" value="F:DNA binding"/>
    <property type="evidence" value="ECO:0007669"/>
    <property type="project" value="InterPro"/>
</dbReference>
<dbReference type="Gene3D" id="3.40.1350.60">
    <property type="match status" value="1"/>
</dbReference>
<dbReference type="Proteomes" id="UP000594121">
    <property type="component" value="Chromosome"/>
</dbReference>
<evidence type="ECO:0000259" key="1">
    <source>
        <dbReference type="Pfam" id="PF03749"/>
    </source>
</evidence>
<gene>
    <name evidence="3" type="primary">sfsA</name>
    <name evidence="3" type="ORF">IG193_07725</name>
</gene>
<dbReference type="Pfam" id="PF03749">
    <property type="entry name" value="SfsA"/>
    <property type="match status" value="1"/>
</dbReference>
<dbReference type="Gene3D" id="2.40.50.580">
    <property type="match status" value="1"/>
</dbReference>
<feature type="domain" description="SfsA N-terminal OB" evidence="2">
    <location>
        <begin position="15"/>
        <end position="70"/>
    </location>
</feature>
<dbReference type="NCBIfam" id="TIGR00230">
    <property type="entry name" value="sfsA"/>
    <property type="match status" value="1"/>
</dbReference>
<name>A0A7L9FG15_9CREN</name>
<proteinExistence type="predicted"/>
<accession>A0A7L9FG15</accession>
<evidence type="ECO:0000313" key="3">
    <source>
        <dbReference type="EMBL" id="QOJ78637.1"/>
    </source>
</evidence>
<organism evidence="3 4">
    <name type="scientific">Infirmifilum lucidum</name>
    <dbReference type="NCBI Taxonomy" id="2776706"/>
    <lineage>
        <taxon>Archaea</taxon>
        <taxon>Thermoproteota</taxon>
        <taxon>Thermoprotei</taxon>
        <taxon>Thermofilales</taxon>
        <taxon>Thermofilaceae</taxon>
        <taxon>Infirmifilum</taxon>
    </lineage>
</organism>
<protein>
    <submittedName>
        <fullName evidence="3">DNA/RNA nuclease SfsA</fullName>
    </submittedName>
</protein>
<dbReference type="InterPro" id="IPR005224">
    <property type="entry name" value="SfsA"/>
</dbReference>
<dbReference type="Pfam" id="PF17746">
    <property type="entry name" value="SfsA_N"/>
    <property type="match status" value="1"/>
</dbReference>
<evidence type="ECO:0000313" key="4">
    <source>
        <dbReference type="Proteomes" id="UP000594121"/>
    </source>
</evidence>